<sequence>MKRDKDLIRALLIKLEDLNVPPLGLVSFPYGDEELAVEGYTVEQVLYHLELIAEAGLVEVQGSGFGADGTFLFRRLTWNGHEFLDAVRDPEIWRETKGRLSKVGAWSLDVVVGVAKALAKQKAKELLGLEL</sequence>
<keyword evidence="2" id="KW-1185">Reference proteome</keyword>
<reference evidence="1 2" key="1">
    <citation type="submission" date="2019-09" db="EMBL/GenBank/DDBJ databases">
        <title>Salinarimonas rosea gen. nov., sp. nov., a new member of the a-2 subgroup of the Proteobacteria.</title>
        <authorList>
            <person name="Liu J."/>
        </authorList>
    </citation>
    <scope>NUCLEOTIDE SEQUENCE [LARGE SCALE GENOMIC DNA]</scope>
    <source>
        <strain evidence="1 2">BN140002</strain>
    </source>
</reference>
<dbReference type="Pfam" id="PF10711">
    <property type="entry name" value="DUF2513"/>
    <property type="match status" value="1"/>
</dbReference>
<protein>
    <submittedName>
        <fullName evidence="1">DUF2513 domain-containing protein</fullName>
    </submittedName>
</protein>
<evidence type="ECO:0000313" key="1">
    <source>
        <dbReference type="EMBL" id="KAA2241129.1"/>
    </source>
</evidence>
<dbReference type="EMBL" id="VUOA01000009">
    <property type="protein sequence ID" value="KAA2241129.1"/>
    <property type="molecule type" value="Genomic_DNA"/>
</dbReference>
<comment type="caution">
    <text evidence="1">The sequence shown here is derived from an EMBL/GenBank/DDBJ whole genome shotgun (WGS) entry which is preliminary data.</text>
</comment>
<evidence type="ECO:0000313" key="2">
    <source>
        <dbReference type="Proteomes" id="UP000323142"/>
    </source>
</evidence>
<dbReference type="AlphaFoldDB" id="A0A5B2VSQ5"/>
<accession>A0A5B2VSQ5</accession>
<dbReference type="Proteomes" id="UP000323142">
    <property type="component" value="Unassembled WGS sequence"/>
</dbReference>
<name>A0A5B2VSQ5_9HYPH</name>
<proteinExistence type="predicted"/>
<gene>
    <name evidence="1" type="ORF">F0L46_04850</name>
</gene>
<reference evidence="1 2" key="2">
    <citation type="submission" date="2019-09" db="EMBL/GenBank/DDBJ databases">
        <authorList>
            <person name="Jin C."/>
        </authorList>
    </citation>
    <scope>NUCLEOTIDE SEQUENCE [LARGE SCALE GENOMIC DNA]</scope>
    <source>
        <strain evidence="1 2">BN140002</strain>
    </source>
</reference>
<organism evidence="1 2">
    <name type="scientific">Salinarimonas soli</name>
    <dbReference type="NCBI Taxonomy" id="1638099"/>
    <lineage>
        <taxon>Bacteria</taxon>
        <taxon>Pseudomonadati</taxon>
        <taxon>Pseudomonadota</taxon>
        <taxon>Alphaproteobacteria</taxon>
        <taxon>Hyphomicrobiales</taxon>
        <taxon>Salinarimonadaceae</taxon>
        <taxon>Salinarimonas</taxon>
    </lineage>
</organism>
<dbReference type="OrthoDB" id="6960201at2"/>
<dbReference type="RefSeq" id="WP_149815910.1">
    <property type="nucleotide sequence ID" value="NZ_VUOA01000009.1"/>
</dbReference>
<dbReference type="InterPro" id="IPR019650">
    <property type="entry name" value="DUF2513"/>
</dbReference>